<proteinExistence type="predicted"/>
<evidence type="ECO:0000313" key="1">
    <source>
        <dbReference type="EMBL" id="KAA6382240.1"/>
    </source>
</evidence>
<feature type="non-terminal residue" evidence="1">
    <location>
        <position position="1"/>
    </location>
</feature>
<dbReference type="AlphaFoldDB" id="A0A5J4VIB4"/>
<dbReference type="EMBL" id="SNRW01006893">
    <property type="protein sequence ID" value="KAA6382240.1"/>
    <property type="molecule type" value="Genomic_DNA"/>
</dbReference>
<evidence type="ECO:0000313" key="2">
    <source>
        <dbReference type="Proteomes" id="UP000324800"/>
    </source>
</evidence>
<accession>A0A5J4VIB4</accession>
<comment type="caution">
    <text evidence="1">The sequence shown here is derived from an EMBL/GenBank/DDBJ whole genome shotgun (WGS) entry which is preliminary data.</text>
</comment>
<organism evidence="1 2">
    <name type="scientific">Streblomastix strix</name>
    <dbReference type="NCBI Taxonomy" id="222440"/>
    <lineage>
        <taxon>Eukaryota</taxon>
        <taxon>Metamonada</taxon>
        <taxon>Preaxostyla</taxon>
        <taxon>Oxymonadida</taxon>
        <taxon>Streblomastigidae</taxon>
        <taxon>Streblomastix</taxon>
    </lineage>
</organism>
<gene>
    <name evidence="1" type="ORF">EZS28_022236</name>
</gene>
<reference evidence="1 2" key="1">
    <citation type="submission" date="2019-03" db="EMBL/GenBank/DDBJ databases">
        <title>Single cell metagenomics reveals metabolic interactions within the superorganism composed of flagellate Streblomastix strix and complex community of Bacteroidetes bacteria on its surface.</title>
        <authorList>
            <person name="Treitli S.C."/>
            <person name="Kolisko M."/>
            <person name="Husnik F."/>
            <person name="Keeling P."/>
            <person name="Hampl V."/>
        </authorList>
    </citation>
    <scope>NUCLEOTIDE SEQUENCE [LARGE SCALE GENOMIC DNA]</scope>
    <source>
        <strain evidence="1">ST1C</strain>
    </source>
</reference>
<sequence length="60" mass="6866">IGIEFSIPITSASIDVLISYPFRSQQQRQEMEYFPRYYVASQHHTSTLGPTIVNVSYVAQ</sequence>
<name>A0A5J4VIB4_9EUKA</name>
<dbReference type="Proteomes" id="UP000324800">
    <property type="component" value="Unassembled WGS sequence"/>
</dbReference>
<protein>
    <submittedName>
        <fullName evidence="1">Uncharacterized protein</fullName>
    </submittedName>
</protein>